<gene>
    <name evidence="1" type="primary">A09g512730.1_BraROA</name>
    <name evidence="1" type="ORF">IGI04_036392</name>
</gene>
<name>A0ABQ7LED0_BRACM</name>
<evidence type="ECO:0000313" key="1">
    <source>
        <dbReference type="EMBL" id="KAG5384922.1"/>
    </source>
</evidence>
<dbReference type="EMBL" id="JADBGQ010000008">
    <property type="protein sequence ID" value="KAG5384922.1"/>
    <property type="molecule type" value="Genomic_DNA"/>
</dbReference>
<proteinExistence type="predicted"/>
<protein>
    <submittedName>
        <fullName evidence="1">Uncharacterized protein</fullName>
    </submittedName>
</protein>
<organism evidence="1 2">
    <name type="scientific">Brassica rapa subsp. trilocularis</name>
    <dbReference type="NCBI Taxonomy" id="1813537"/>
    <lineage>
        <taxon>Eukaryota</taxon>
        <taxon>Viridiplantae</taxon>
        <taxon>Streptophyta</taxon>
        <taxon>Embryophyta</taxon>
        <taxon>Tracheophyta</taxon>
        <taxon>Spermatophyta</taxon>
        <taxon>Magnoliopsida</taxon>
        <taxon>eudicotyledons</taxon>
        <taxon>Gunneridae</taxon>
        <taxon>Pentapetalae</taxon>
        <taxon>rosids</taxon>
        <taxon>malvids</taxon>
        <taxon>Brassicales</taxon>
        <taxon>Brassicaceae</taxon>
        <taxon>Brassiceae</taxon>
        <taxon>Brassica</taxon>
    </lineage>
</organism>
<accession>A0ABQ7LED0</accession>
<evidence type="ECO:0000313" key="2">
    <source>
        <dbReference type="Proteomes" id="UP000823674"/>
    </source>
</evidence>
<dbReference type="Proteomes" id="UP000823674">
    <property type="component" value="Chromosome A09"/>
</dbReference>
<sequence length="163" mass="18338">MHELVSYRRFGRVRSLRNDRTERTLGCYVATELGSSSRPSLARARSLHSDRAERTLGRYIATELGSSSVGRTCIQIGRGQARVWKSDRGQAKLDRYAVTKHARSSVATDRAGQTLGRYVATELRACLVTAYRSSLACLRSDFHTRACPRPIWIHVRCLRTIGI</sequence>
<reference evidence="1 2" key="1">
    <citation type="submission" date="2021-03" db="EMBL/GenBank/DDBJ databases">
        <authorList>
            <person name="King G.J."/>
            <person name="Bancroft I."/>
            <person name="Baten A."/>
            <person name="Bloomfield J."/>
            <person name="Borpatragohain P."/>
            <person name="He Z."/>
            <person name="Irish N."/>
            <person name="Irwin J."/>
            <person name="Liu K."/>
            <person name="Mauleon R.P."/>
            <person name="Moore J."/>
            <person name="Morris R."/>
            <person name="Ostergaard L."/>
            <person name="Wang B."/>
            <person name="Wells R."/>
        </authorList>
    </citation>
    <scope>NUCLEOTIDE SEQUENCE [LARGE SCALE GENOMIC DNA]</scope>
    <source>
        <strain evidence="1">R-o-18</strain>
        <tissue evidence="1">Leaf</tissue>
    </source>
</reference>
<comment type="caution">
    <text evidence="1">The sequence shown here is derived from an EMBL/GenBank/DDBJ whole genome shotgun (WGS) entry which is preliminary data.</text>
</comment>
<keyword evidence="2" id="KW-1185">Reference proteome</keyword>